<sequence>MTSGALCSDHINYLILRYLQEAGHEDAATAFYRDWHRLPEYRDPENYPFAPVVRRGELVHVIQDGLHHDELVARVKKNERRFRFTSADPRDGGAAVLENGTGNGGSRPTSSSAKRKGRPPVMRAPDEFPTPAPKRQRRSEGSEGVHLNGDAMEVDAGSASADAEGEDDGEAVSPTVASEIEVLEVPERYDSMDVAVQTDVKTGPKTSTMSWKVERPGARIHHSMWNPGPSHEDARTLLAVGESLCRFYQVPDSAEDARQILSVEDISIPPNSWITASAWHPKGHTAVCAVDSVRELHDGRRVSDHKLLGYSREHGTLPEYLYPPLLEPAGVVLALRYSSDGAYLLVARTNLKRGLVLVYNTSTDAESVEPIAWRIFRDPVLDVAWLYGHTFVICGENGSLNSCCVEEPNTPLPKNGFTPQTIPLHGLTELPVRLMELDRKWDKLCYDERTGACALVSTADRRLCIGTHPKHNAGYSIFFDAYTNLSAQLTAFAFQPALFQTEHDTVSTLVTTYEDGACAIYQYSKNETLSLPGIEPIRLCSFHLSEGPALALAWSPDGRYLAIGGPELVEIWDAENLVQRQGNEHAPLEVNCLPDQPLKTWRLADSGARNGEHEEDPSLCEPSLSWSADGERLAFAIDNQISVISFRPPLARKAIAPPVENGVGGSVNGHASSP</sequence>
<organism evidence="1 2">
    <name type="scientific">Vermiconidia calcicola</name>
    <dbReference type="NCBI Taxonomy" id="1690605"/>
    <lineage>
        <taxon>Eukaryota</taxon>
        <taxon>Fungi</taxon>
        <taxon>Dikarya</taxon>
        <taxon>Ascomycota</taxon>
        <taxon>Pezizomycotina</taxon>
        <taxon>Dothideomycetes</taxon>
        <taxon>Dothideomycetidae</taxon>
        <taxon>Mycosphaerellales</taxon>
        <taxon>Extremaceae</taxon>
        <taxon>Vermiconidia</taxon>
    </lineage>
</organism>
<keyword evidence="2" id="KW-1185">Reference proteome</keyword>
<evidence type="ECO:0000313" key="2">
    <source>
        <dbReference type="Proteomes" id="UP001281147"/>
    </source>
</evidence>
<gene>
    <name evidence="1" type="ORF">LTR37_016557</name>
</gene>
<evidence type="ECO:0000313" key="1">
    <source>
        <dbReference type="EMBL" id="KAK3699196.1"/>
    </source>
</evidence>
<protein>
    <submittedName>
        <fullName evidence="1">Uncharacterized protein</fullName>
    </submittedName>
</protein>
<dbReference type="EMBL" id="JAUTXU010000200">
    <property type="protein sequence ID" value="KAK3699196.1"/>
    <property type="molecule type" value="Genomic_DNA"/>
</dbReference>
<accession>A0ACC3MQ85</accession>
<name>A0ACC3MQ85_9PEZI</name>
<dbReference type="Proteomes" id="UP001281147">
    <property type="component" value="Unassembled WGS sequence"/>
</dbReference>
<reference evidence="1" key="1">
    <citation type="submission" date="2023-07" db="EMBL/GenBank/DDBJ databases">
        <title>Black Yeasts Isolated from many extreme environments.</title>
        <authorList>
            <person name="Coleine C."/>
            <person name="Stajich J.E."/>
            <person name="Selbmann L."/>
        </authorList>
    </citation>
    <scope>NUCLEOTIDE SEQUENCE</scope>
    <source>
        <strain evidence="1">CCFEE 5714</strain>
    </source>
</reference>
<comment type="caution">
    <text evidence="1">The sequence shown here is derived from an EMBL/GenBank/DDBJ whole genome shotgun (WGS) entry which is preliminary data.</text>
</comment>
<proteinExistence type="predicted"/>